<evidence type="ECO:0000259" key="4">
    <source>
        <dbReference type="Pfam" id="PF01551"/>
    </source>
</evidence>
<dbReference type="PANTHER" id="PTHR21666:SF270">
    <property type="entry name" value="MUREIN HYDROLASE ACTIVATOR ENVC"/>
    <property type="match status" value="1"/>
</dbReference>
<dbReference type="SUPFAM" id="SSF51261">
    <property type="entry name" value="Duplicated hybrid motif"/>
    <property type="match status" value="1"/>
</dbReference>
<reference evidence="6" key="2">
    <citation type="submission" date="2021-04" db="EMBL/GenBank/DDBJ databases">
        <authorList>
            <person name="Gilroy R."/>
        </authorList>
    </citation>
    <scope>NUCLEOTIDE SEQUENCE</scope>
    <source>
        <strain evidence="6">CHK169-2315</strain>
    </source>
</reference>
<evidence type="ECO:0000256" key="2">
    <source>
        <dbReference type="SAM" id="Coils"/>
    </source>
</evidence>
<feature type="domain" description="M23ase beta-sheet core" evidence="4">
    <location>
        <begin position="267"/>
        <end position="365"/>
    </location>
</feature>
<dbReference type="Pfam" id="PF24568">
    <property type="entry name" value="CC_PcsB"/>
    <property type="match status" value="1"/>
</dbReference>
<dbReference type="InterPro" id="IPR016047">
    <property type="entry name" value="M23ase_b-sheet_dom"/>
</dbReference>
<dbReference type="GO" id="GO:0004222">
    <property type="term" value="F:metalloendopeptidase activity"/>
    <property type="evidence" value="ECO:0007669"/>
    <property type="project" value="TreeGrafter"/>
</dbReference>
<evidence type="ECO:0000313" key="6">
    <source>
        <dbReference type="EMBL" id="HIV74213.1"/>
    </source>
</evidence>
<dbReference type="InterPro" id="IPR050570">
    <property type="entry name" value="Cell_wall_metabolism_enzyme"/>
</dbReference>
<feature type="domain" description="Peptidoglycan hydrolase PcsB coiled-coil" evidence="5">
    <location>
        <begin position="93"/>
        <end position="167"/>
    </location>
</feature>
<comment type="caution">
    <text evidence="6">The sequence shown here is derived from an EMBL/GenBank/DDBJ whole genome shotgun (WGS) entry which is preliminary data.</text>
</comment>
<evidence type="ECO:0000256" key="1">
    <source>
        <dbReference type="ARBA" id="ARBA00022729"/>
    </source>
</evidence>
<dbReference type="InterPro" id="IPR057309">
    <property type="entry name" value="PcsB_CC"/>
</dbReference>
<sequence>MKYIKLFLAVAILFAGTVLYPTNDIAAEKIEDIQKDRENIKKDLKKANKEIKKLVKEIKELNIEIKEYKETLKQNEKAMKETKKEIKKVEEEIEKLEEEIEKRFDILKERAKSIQSNGGDIQYIEILFGAEDFNDFISRASAVNTIAESDASLIEDLEKDKAKVEKKLAQLEDLEQELKQIKQNTEMQKELTEEKKEKIKKKEAKFKAKTKKLKLEDKELASLEAEKEAENIGTSFSVDTANSNSTLGWPTDGGYISSHVGERWGAMHKGIDIARTDRSTSPPIYAAEAGTVESAGMNSGGYGNMVIVDHGNGLKTLYAHMSKITVKSGQKVKRGEQIGVMGTTGDSTGIHLHFEVHNNGNITNPTTFLR</sequence>
<proteinExistence type="predicted"/>
<reference evidence="6" key="1">
    <citation type="journal article" date="2021" name="PeerJ">
        <title>Extensive microbial diversity within the chicken gut microbiome revealed by metagenomics and culture.</title>
        <authorList>
            <person name="Gilroy R."/>
            <person name="Ravi A."/>
            <person name="Getino M."/>
            <person name="Pursley I."/>
            <person name="Horton D.L."/>
            <person name="Alikhan N.F."/>
            <person name="Baker D."/>
            <person name="Gharbi K."/>
            <person name="Hall N."/>
            <person name="Watson M."/>
            <person name="Adriaenssens E.M."/>
            <person name="Foster-Nyarko E."/>
            <person name="Jarju S."/>
            <person name="Secka A."/>
            <person name="Antonio M."/>
            <person name="Oren A."/>
            <person name="Chaudhuri R.R."/>
            <person name="La Ragione R."/>
            <person name="Hildebrand F."/>
            <person name="Pallen M.J."/>
        </authorList>
    </citation>
    <scope>NUCLEOTIDE SEQUENCE</scope>
    <source>
        <strain evidence="6">CHK169-2315</strain>
    </source>
</reference>
<dbReference type="Gene3D" id="6.10.250.3150">
    <property type="match status" value="1"/>
</dbReference>
<accession>A0A9D1PMR2</accession>
<dbReference type="Gene3D" id="2.70.70.10">
    <property type="entry name" value="Glucose Permease (Domain IIA)"/>
    <property type="match status" value="1"/>
</dbReference>
<feature type="chain" id="PRO_5039565348" evidence="3">
    <location>
        <begin position="27"/>
        <end position="370"/>
    </location>
</feature>
<evidence type="ECO:0000256" key="3">
    <source>
        <dbReference type="SAM" id="SignalP"/>
    </source>
</evidence>
<dbReference type="Proteomes" id="UP000823937">
    <property type="component" value="Unassembled WGS sequence"/>
</dbReference>
<feature type="coiled-coil region" evidence="2">
    <location>
        <begin position="23"/>
        <end position="117"/>
    </location>
</feature>
<dbReference type="EMBL" id="DXHX01000055">
    <property type="protein sequence ID" value="HIV74213.1"/>
    <property type="molecule type" value="Genomic_DNA"/>
</dbReference>
<dbReference type="AlphaFoldDB" id="A0A9D1PMR2"/>
<evidence type="ECO:0000313" key="7">
    <source>
        <dbReference type="Proteomes" id="UP000823937"/>
    </source>
</evidence>
<dbReference type="PANTHER" id="PTHR21666">
    <property type="entry name" value="PEPTIDASE-RELATED"/>
    <property type="match status" value="1"/>
</dbReference>
<gene>
    <name evidence="6" type="ORF">H9895_03930</name>
</gene>
<dbReference type="InterPro" id="IPR011055">
    <property type="entry name" value="Dup_hybrid_motif"/>
</dbReference>
<dbReference type="CDD" id="cd12797">
    <property type="entry name" value="M23_peptidase"/>
    <property type="match status" value="1"/>
</dbReference>
<dbReference type="Pfam" id="PF01551">
    <property type="entry name" value="Peptidase_M23"/>
    <property type="match status" value="1"/>
</dbReference>
<feature type="signal peptide" evidence="3">
    <location>
        <begin position="1"/>
        <end position="26"/>
    </location>
</feature>
<keyword evidence="2" id="KW-0175">Coiled coil</keyword>
<protein>
    <submittedName>
        <fullName evidence="6">Peptidoglycan DD-metalloendopeptidase family protein</fullName>
    </submittedName>
</protein>
<evidence type="ECO:0000259" key="5">
    <source>
        <dbReference type="Pfam" id="PF24568"/>
    </source>
</evidence>
<keyword evidence="1 3" id="KW-0732">Signal</keyword>
<name>A0A9D1PMR2_9BACI</name>
<feature type="coiled-coil region" evidence="2">
    <location>
        <begin position="147"/>
        <end position="226"/>
    </location>
</feature>
<organism evidence="6 7">
    <name type="scientific">Candidatus Pseudogracilibacillus intestinigallinarum</name>
    <dbReference type="NCBI Taxonomy" id="2838742"/>
    <lineage>
        <taxon>Bacteria</taxon>
        <taxon>Bacillati</taxon>
        <taxon>Bacillota</taxon>
        <taxon>Bacilli</taxon>
        <taxon>Bacillales</taxon>
        <taxon>Bacillaceae</taxon>
        <taxon>Pseudogracilibacillus</taxon>
    </lineage>
</organism>